<protein>
    <submittedName>
        <fullName evidence="1">Uncharacterized protein</fullName>
    </submittedName>
</protein>
<dbReference type="AlphaFoldDB" id="T2SL62"/>
<proteinExistence type="predicted"/>
<organism evidence="1 2">
    <name type="scientific">Helicobacter pylori PZ5080</name>
    <dbReference type="NCBI Taxonomy" id="1337394"/>
    <lineage>
        <taxon>Bacteria</taxon>
        <taxon>Pseudomonadati</taxon>
        <taxon>Campylobacterota</taxon>
        <taxon>Epsilonproteobacteria</taxon>
        <taxon>Campylobacterales</taxon>
        <taxon>Helicobacteraceae</taxon>
        <taxon>Helicobacter</taxon>
    </lineage>
</organism>
<accession>T2SL62</accession>
<reference evidence="1 2" key="1">
    <citation type="journal article" date="2013" name="Genome Announc.">
        <title>Draft Genome Sequences of Helicobacter pylori Strains Isolated from Regions of Low and High Gastric Cancer Risk in Colombia.</title>
        <authorList>
            <person name="Sheh A."/>
            <person name="Piazuelo M.B."/>
            <person name="Wilson K.T."/>
            <person name="Correa P."/>
            <person name="Fox J.G."/>
        </authorList>
    </citation>
    <scope>NUCLEOTIDE SEQUENCE [LARGE SCALE GENOMIC DNA]</scope>
    <source>
        <strain evidence="1 2">PZ5080</strain>
    </source>
</reference>
<dbReference type="Proteomes" id="UP000015663">
    <property type="component" value="Unassembled WGS sequence"/>
</dbReference>
<comment type="caution">
    <text evidence="1">The sequence shown here is derived from an EMBL/GenBank/DDBJ whole genome shotgun (WGS) entry which is preliminary data.</text>
</comment>
<dbReference type="EMBL" id="ASYV01000175">
    <property type="protein sequence ID" value="EQD92244.1"/>
    <property type="molecule type" value="Genomic_DNA"/>
</dbReference>
<gene>
    <name evidence="1" type="ORF">L934_07985</name>
</gene>
<evidence type="ECO:0000313" key="2">
    <source>
        <dbReference type="Proteomes" id="UP000015663"/>
    </source>
</evidence>
<name>T2SL62_HELPX</name>
<sequence length="36" mass="4239">MKIESFLIFSFKNSVKIFLNGLKRTSHFLVFITNAF</sequence>
<evidence type="ECO:0000313" key="1">
    <source>
        <dbReference type="EMBL" id="EQD92244.1"/>
    </source>
</evidence>